<gene>
    <name evidence="3" type="ORF">NDES1114_LOCUS7934</name>
</gene>
<name>A0A7S1LEU6_NEODS</name>
<dbReference type="InterPro" id="IPR036967">
    <property type="entry name" value="Ribosomal_uS11_sf"/>
</dbReference>
<dbReference type="SUPFAM" id="SSF53137">
    <property type="entry name" value="Translational machinery components"/>
    <property type="match status" value="1"/>
</dbReference>
<dbReference type="Gene3D" id="3.30.420.80">
    <property type="entry name" value="Ribosomal protein S11"/>
    <property type="match status" value="1"/>
</dbReference>
<keyword evidence="2" id="KW-0687">Ribonucleoprotein</keyword>
<proteinExistence type="predicted"/>
<sequence length="337" mass="37857">MFRGTVVWLRRGKPKKPGLDKTRFVPQARKPHQGGQNYFNTLQLQQRDQEAAREIASAGGTLRTSGQVGSRGLSPELASPLADFPANRMVRNFDAPDGFAQASRDGFESRRGFNELDDMRLLQREVAGEKLPDEGDLLASARAGDIDDALPPSVTDNEYVKNTFGYSLLKKKSDFVEPNASYNHIDPWAEQPRYSKATYFLYLVNRRRNAYAVIYDYDGKRVLPTYSVGNRGLKNTDKGFRQDGSKENAHQITSQYINDALPKIYEREMAAGRMRAGDTGKKIDVVVRVMGFYNGRTGAVRAVKDRQDVLDIKYFEDITPYQMPGGGKMPRARAQPA</sequence>
<accession>A0A7S1LEU6</accession>
<evidence type="ECO:0000313" key="3">
    <source>
        <dbReference type="EMBL" id="CAD9102393.1"/>
    </source>
</evidence>
<evidence type="ECO:0000256" key="2">
    <source>
        <dbReference type="ARBA" id="ARBA00023274"/>
    </source>
</evidence>
<dbReference type="GO" id="GO:0005840">
    <property type="term" value="C:ribosome"/>
    <property type="evidence" value="ECO:0007669"/>
    <property type="project" value="UniProtKB-KW"/>
</dbReference>
<protein>
    <submittedName>
        <fullName evidence="3">Uncharacterized protein</fullName>
    </submittedName>
</protein>
<evidence type="ECO:0000256" key="1">
    <source>
        <dbReference type="ARBA" id="ARBA00022980"/>
    </source>
</evidence>
<keyword evidence="1" id="KW-0689">Ribosomal protein</keyword>
<dbReference type="AlphaFoldDB" id="A0A7S1LEU6"/>
<dbReference type="GO" id="GO:0003735">
    <property type="term" value="F:structural constituent of ribosome"/>
    <property type="evidence" value="ECO:0007669"/>
    <property type="project" value="InterPro"/>
</dbReference>
<organism evidence="3">
    <name type="scientific">Neobodo designis</name>
    <name type="common">Flagellated protozoan</name>
    <name type="synonym">Bodo designis</name>
    <dbReference type="NCBI Taxonomy" id="312471"/>
    <lineage>
        <taxon>Eukaryota</taxon>
        <taxon>Discoba</taxon>
        <taxon>Euglenozoa</taxon>
        <taxon>Kinetoplastea</taxon>
        <taxon>Metakinetoplastina</taxon>
        <taxon>Neobodonida</taxon>
        <taxon>Neobodo</taxon>
    </lineage>
</organism>
<dbReference type="GO" id="GO:0006412">
    <property type="term" value="P:translation"/>
    <property type="evidence" value="ECO:0007669"/>
    <property type="project" value="InterPro"/>
</dbReference>
<reference evidence="3" key="1">
    <citation type="submission" date="2021-01" db="EMBL/GenBank/DDBJ databases">
        <authorList>
            <person name="Corre E."/>
            <person name="Pelletier E."/>
            <person name="Niang G."/>
            <person name="Scheremetjew M."/>
            <person name="Finn R."/>
            <person name="Kale V."/>
            <person name="Holt S."/>
            <person name="Cochrane G."/>
            <person name="Meng A."/>
            <person name="Brown T."/>
            <person name="Cohen L."/>
        </authorList>
    </citation>
    <scope>NUCLEOTIDE SEQUENCE</scope>
    <source>
        <strain evidence="3">CCAP 1951/1</strain>
    </source>
</reference>
<dbReference type="GO" id="GO:1990904">
    <property type="term" value="C:ribonucleoprotein complex"/>
    <property type="evidence" value="ECO:0007669"/>
    <property type="project" value="UniProtKB-KW"/>
</dbReference>
<dbReference type="EMBL" id="HBGF01011892">
    <property type="protein sequence ID" value="CAD9102393.1"/>
    <property type="molecule type" value="Transcribed_RNA"/>
</dbReference>